<name>A0A9N9EEA4_9GLOM</name>
<feature type="non-terminal residue" evidence="1">
    <location>
        <position position="153"/>
    </location>
</feature>
<proteinExistence type="predicted"/>
<dbReference type="AlphaFoldDB" id="A0A9N9EEA4"/>
<evidence type="ECO:0000313" key="1">
    <source>
        <dbReference type="EMBL" id="CAG8673239.1"/>
    </source>
</evidence>
<sequence>LYLNYSSQDKYKFTAYDYNALLSDTLLGLYSLELKDFARMAMEKARGSKKGRLCDFYSFTDFDVDDGAIFVLITLQLLSDSSIYLINKNKFFKQVTTEGRYYYSLNDCFFYGFESTTAFTEHLRKCFKSEHVKKVHVDVWVTAVTLWYMRLVA</sequence>
<dbReference type="EMBL" id="CAJVPI010005305">
    <property type="protein sequence ID" value="CAG8673239.1"/>
    <property type="molecule type" value="Genomic_DNA"/>
</dbReference>
<evidence type="ECO:0000313" key="2">
    <source>
        <dbReference type="Proteomes" id="UP000789739"/>
    </source>
</evidence>
<protein>
    <submittedName>
        <fullName evidence="1">1830_t:CDS:1</fullName>
    </submittedName>
</protein>
<feature type="non-terminal residue" evidence="1">
    <location>
        <position position="1"/>
    </location>
</feature>
<keyword evidence="2" id="KW-1185">Reference proteome</keyword>
<reference evidence="1" key="1">
    <citation type="submission" date="2021-06" db="EMBL/GenBank/DDBJ databases">
        <authorList>
            <person name="Kallberg Y."/>
            <person name="Tangrot J."/>
            <person name="Rosling A."/>
        </authorList>
    </citation>
    <scope>NUCLEOTIDE SEQUENCE</scope>
    <source>
        <strain evidence="1">BR232B</strain>
    </source>
</reference>
<dbReference type="Proteomes" id="UP000789739">
    <property type="component" value="Unassembled WGS sequence"/>
</dbReference>
<gene>
    <name evidence="1" type="ORF">PBRASI_LOCUS11415</name>
</gene>
<dbReference type="OrthoDB" id="9895617at2759"/>
<accession>A0A9N9EEA4</accession>
<comment type="caution">
    <text evidence="1">The sequence shown here is derived from an EMBL/GenBank/DDBJ whole genome shotgun (WGS) entry which is preliminary data.</text>
</comment>
<organism evidence="1 2">
    <name type="scientific">Paraglomus brasilianum</name>
    <dbReference type="NCBI Taxonomy" id="144538"/>
    <lineage>
        <taxon>Eukaryota</taxon>
        <taxon>Fungi</taxon>
        <taxon>Fungi incertae sedis</taxon>
        <taxon>Mucoromycota</taxon>
        <taxon>Glomeromycotina</taxon>
        <taxon>Glomeromycetes</taxon>
        <taxon>Paraglomerales</taxon>
        <taxon>Paraglomeraceae</taxon>
        <taxon>Paraglomus</taxon>
    </lineage>
</organism>